<dbReference type="Proteomes" id="UP000501793">
    <property type="component" value="Chromosome"/>
</dbReference>
<gene>
    <name evidence="1" type="ORF">FAVT5_2537</name>
</gene>
<keyword evidence="2" id="KW-1185">Reference proteome</keyword>
<reference evidence="1" key="1">
    <citation type="submission" date="2020-04" db="EMBL/GenBank/DDBJ databases">
        <authorList>
            <person name="Hogendoorn C."/>
        </authorList>
    </citation>
    <scope>NUCLEOTIDE SEQUENCE</scope>
    <source>
        <strain evidence="1">FAVT5</strain>
    </source>
</reference>
<name>A0ACA8ZEF5_9BACL</name>
<organism evidence="1 2">
    <name type="scientific">Kyrpidia spormannii</name>
    <dbReference type="NCBI Taxonomy" id="2055160"/>
    <lineage>
        <taxon>Bacteria</taxon>
        <taxon>Bacillati</taxon>
        <taxon>Bacillota</taxon>
        <taxon>Bacilli</taxon>
        <taxon>Bacillales</taxon>
        <taxon>Alicyclobacillaceae</taxon>
        <taxon>Kyrpidia</taxon>
    </lineage>
</organism>
<proteinExistence type="predicted"/>
<sequence length="144" mass="15528">MVPGAGLEPARGYAPTDFKSVASADSAIPAHLLQNYILRSEGLRPDTCTPAMDFDLDRAKLSISPYGQLCQGIRRERAHMVLDPLDAAVNVPLFTPIDSHPTDDASDPGWDRRLSGEPSSSGPLPFLKVKPLSPQSALPPQPMR</sequence>
<dbReference type="EMBL" id="LR792684">
    <property type="protein sequence ID" value="CAB3393749.1"/>
    <property type="molecule type" value="Genomic_DNA"/>
</dbReference>
<accession>A0ACA8ZEF5</accession>
<protein>
    <submittedName>
        <fullName evidence="1">Uncharacterized protein</fullName>
    </submittedName>
</protein>
<evidence type="ECO:0000313" key="2">
    <source>
        <dbReference type="Proteomes" id="UP000501793"/>
    </source>
</evidence>
<evidence type="ECO:0000313" key="1">
    <source>
        <dbReference type="EMBL" id="CAB3393749.1"/>
    </source>
</evidence>